<reference evidence="3 4" key="1">
    <citation type="submission" date="2016-02" db="EMBL/GenBank/DDBJ databases">
        <title>Genome analysis of coral dinoflagellate symbionts highlights evolutionary adaptations to a symbiotic lifestyle.</title>
        <authorList>
            <person name="Aranda M."/>
            <person name="Li Y."/>
            <person name="Liew Y.J."/>
            <person name="Baumgarten S."/>
            <person name="Simakov O."/>
            <person name="Wilson M."/>
            <person name="Piel J."/>
            <person name="Ashoor H."/>
            <person name="Bougouffa S."/>
            <person name="Bajic V.B."/>
            <person name="Ryu T."/>
            <person name="Ravasi T."/>
            <person name="Bayer T."/>
            <person name="Micklem G."/>
            <person name="Kim H."/>
            <person name="Bhak J."/>
            <person name="Lajeunesse T.C."/>
            <person name="Voolstra C.R."/>
        </authorList>
    </citation>
    <scope>NUCLEOTIDE SEQUENCE [LARGE SCALE GENOMIC DNA]</scope>
    <source>
        <strain evidence="3 4">CCMP2467</strain>
    </source>
</reference>
<feature type="region of interest" description="Disordered" evidence="1">
    <location>
        <begin position="157"/>
        <end position="183"/>
    </location>
</feature>
<dbReference type="Proteomes" id="UP000186817">
    <property type="component" value="Unassembled WGS sequence"/>
</dbReference>
<evidence type="ECO:0000313" key="4">
    <source>
        <dbReference type="Proteomes" id="UP000186817"/>
    </source>
</evidence>
<comment type="caution">
    <text evidence="3">The sequence shown here is derived from an EMBL/GenBank/DDBJ whole genome shotgun (WGS) entry which is preliminary data.</text>
</comment>
<evidence type="ECO:0000256" key="2">
    <source>
        <dbReference type="SAM" id="Phobius"/>
    </source>
</evidence>
<dbReference type="AlphaFoldDB" id="A0A1Q9CBN3"/>
<name>A0A1Q9CBN3_SYMMI</name>
<proteinExistence type="predicted"/>
<keyword evidence="2" id="KW-0812">Transmembrane</keyword>
<evidence type="ECO:0000313" key="3">
    <source>
        <dbReference type="EMBL" id="OLP80331.1"/>
    </source>
</evidence>
<dbReference type="Gene3D" id="3.30.450.50">
    <property type="entry name" value="Longin domain"/>
    <property type="match status" value="1"/>
</dbReference>
<protein>
    <submittedName>
        <fullName evidence="3">Uncharacterized protein</fullName>
    </submittedName>
</protein>
<organism evidence="3 4">
    <name type="scientific">Symbiodinium microadriaticum</name>
    <name type="common">Dinoflagellate</name>
    <name type="synonym">Zooxanthella microadriatica</name>
    <dbReference type="NCBI Taxonomy" id="2951"/>
    <lineage>
        <taxon>Eukaryota</taxon>
        <taxon>Sar</taxon>
        <taxon>Alveolata</taxon>
        <taxon>Dinophyceae</taxon>
        <taxon>Suessiales</taxon>
        <taxon>Symbiodiniaceae</taxon>
        <taxon>Symbiodinium</taxon>
    </lineage>
</organism>
<keyword evidence="2" id="KW-0472">Membrane</keyword>
<gene>
    <name evidence="3" type="ORF">AK812_SmicGene39259</name>
</gene>
<dbReference type="EMBL" id="LSRX01001388">
    <property type="protein sequence ID" value="OLP80331.1"/>
    <property type="molecule type" value="Genomic_DNA"/>
</dbReference>
<dbReference type="SUPFAM" id="SSF64356">
    <property type="entry name" value="SNARE-like"/>
    <property type="match status" value="1"/>
</dbReference>
<sequence length="238" mass="26509">MQNQTWGGSSLPFLAVGRVKAAAAWSGGGGPEHCGKDSVTLAYYIDPESVEQQEQTQEVFQKLLKASSQKLAAGQRTRLQWNNGSVCCLMDEQARLLYCVVTSLLTYPERQAYQLLYDFRGLVERDDANLDEAEKHALNEKLAEQMRDLVKKYEGFQDPSKLSSTNTPSVMDTSSAPLHHQDERDLRQAESKKWIFVALLVLVIVLFLMWLFGVFGGSKPEETGTTTAAATQLNAILM</sequence>
<feature type="compositionally biased region" description="Polar residues" evidence="1">
    <location>
        <begin position="160"/>
        <end position="176"/>
    </location>
</feature>
<feature type="transmembrane region" description="Helical" evidence="2">
    <location>
        <begin position="194"/>
        <end position="215"/>
    </location>
</feature>
<keyword evidence="4" id="KW-1185">Reference proteome</keyword>
<evidence type="ECO:0000256" key="1">
    <source>
        <dbReference type="SAM" id="MobiDB-lite"/>
    </source>
</evidence>
<dbReference type="OrthoDB" id="430362at2759"/>
<accession>A0A1Q9CBN3</accession>
<dbReference type="InterPro" id="IPR011012">
    <property type="entry name" value="Longin-like_dom_sf"/>
</dbReference>
<keyword evidence="2" id="KW-1133">Transmembrane helix</keyword>